<keyword evidence="6" id="KW-0539">Nucleus</keyword>
<feature type="compositionally biased region" description="Basic and acidic residues" evidence="8">
    <location>
        <begin position="483"/>
        <end position="494"/>
    </location>
</feature>
<evidence type="ECO:0000256" key="1">
    <source>
        <dbReference type="ARBA" id="ARBA00004123"/>
    </source>
</evidence>
<dbReference type="FunFam" id="3.30.70.330:FF:000397">
    <property type="entry name" value="RNA binding protein Nrd1"/>
    <property type="match status" value="1"/>
</dbReference>
<dbReference type="InterPro" id="IPR048892">
    <property type="entry name" value="Nrd1_Seb1_dom2"/>
</dbReference>
<feature type="region of interest" description="Disordered" evidence="8">
    <location>
        <begin position="395"/>
        <end position="535"/>
    </location>
</feature>
<dbReference type="InterPro" id="IPR039171">
    <property type="entry name" value="Cwc2/Slt11"/>
</dbReference>
<dbReference type="GO" id="GO:0031124">
    <property type="term" value="P:mRNA 3'-end processing"/>
    <property type="evidence" value="ECO:0007669"/>
    <property type="project" value="UniProtKB-ARBA"/>
</dbReference>
<dbReference type="GO" id="GO:0000974">
    <property type="term" value="C:Prp19 complex"/>
    <property type="evidence" value="ECO:0007669"/>
    <property type="project" value="TreeGrafter"/>
</dbReference>
<feature type="compositionally biased region" description="Polar residues" evidence="8">
    <location>
        <begin position="285"/>
        <end position="296"/>
    </location>
</feature>
<dbReference type="EMBL" id="LN891061">
    <property type="protein sequence ID" value="CUS09995.1"/>
    <property type="molecule type" value="Genomic_DNA"/>
</dbReference>
<dbReference type="FunFam" id="1.25.40.90:FF:000026">
    <property type="entry name" value="RNA binding protein Nrd1"/>
    <property type="match status" value="1"/>
</dbReference>
<dbReference type="Proteomes" id="UP001412239">
    <property type="component" value="Unassembled WGS sequence"/>
</dbReference>
<evidence type="ECO:0000256" key="5">
    <source>
        <dbReference type="ARBA" id="ARBA00023187"/>
    </source>
</evidence>
<feature type="region of interest" description="Disordered" evidence="8">
    <location>
        <begin position="189"/>
        <end position="208"/>
    </location>
</feature>
<dbReference type="PROSITE" id="PS51391">
    <property type="entry name" value="CID"/>
    <property type="match status" value="1"/>
</dbReference>
<keyword evidence="4 7" id="KW-0694">RNA-binding</keyword>
<evidence type="ECO:0000259" key="10">
    <source>
        <dbReference type="PROSITE" id="PS51391"/>
    </source>
</evidence>
<evidence type="ECO:0000256" key="6">
    <source>
        <dbReference type="ARBA" id="ARBA00023242"/>
    </source>
</evidence>
<feature type="compositionally biased region" description="Gly residues" evidence="8">
    <location>
        <begin position="498"/>
        <end position="511"/>
    </location>
</feature>
<feature type="compositionally biased region" description="Gly residues" evidence="8">
    <location>
        <begin position="451"/>
        <end position="465"/>
    </location>
</feature>
<dbReference type="Gene3D" id="3.30.70.330">
    <property type="match status" value="1"/>
</dbReference>
<dbReference type="SMART" id="SM00582">
    <property type="entry name" value="RPR"/>
    <property type="match status" value="1"/>
</dbReference>
<dbReference type="Pfam" id="PF21380">
    <property type="entry name" value="Nrd1-Seb1_dom2"/>
    <property type="match status" value="1"/>
</dbReference>
<protein>
    <recommendedName>
        <fullName evidence="13">CID domain-containing protein</fullName>
    </recommendedName>
</protein>
<feature type="compositionally biased region" description="Low complexity" evidence="8">
    <location>
        <begin position="228"/>
        <end position="250"/>
    </location>
</feature>
<proteinExistence type="predicted"/>
<feature type="compositionally biased region" description="Basic and acidic residues" evidence="8">
    <location>
        <begin position="405"/>
        <end position="421"/>
    </location>
</feature>
<evidence type="ECO:0000313" key="11">
    <source>
        <dbReference type="EMBL" id="CUS09995.1"/>
    </source>
</evidence>
<dbReference type="InterPro" id="IPR000504">
    <property type="entry name" value="RRM_dom"/>
</dbReference>
<feature type="domain" description="RRM" evidence="9">
    <location>
        <begin position="563"/>
        <end position="633"/>
    </location>
</feature>
<evidence type="ECO:0000256" key="3">
    <source>
        <dbReference type="ARBA" id="ARBA00022728"/>
    </source>
</evidence>
<evidence type="ECO:0000256" key="7">
    <source>
        <dbReference type="PROSITE-ProRule" id="PRU00176"/>
    </source>
</evidence>
<feature type="compositionally biased region" description="Pro residues" evidence="8">
    <location>
        <begin position="322"/>
        <end position="334"/>
    </location>
</feature>
<dbReference type="GO" id="GO:0008380">
    <property type="term" value="P:RNA splicing"/>
    <property type="evidence" value="ECO:0007669"/>
    <property type="project" value="UniProtKB-KW"/>
</dbReference>
<dbReference type="SUPFAM" id="SSF48464">
    <property type="entry name" value="ENTH/VHS domain"/>
    <property type="match status" value="1"/>
</dbReference>
<dbReference type="GO" id="GO:0006369">
    <property type="term" value="P:termination of RNA polymerase II transcription"/>
    <property type="evidence" value="ECO:0007669"/>
    <property type="project" value="UniProtKB-ARBA"/>
</dbReference>
<keyword evidence="3" id="KW-0747">Spliceosome</keyword>
<keyword evidence="5" id="KW-0508">mRNA splicing</keyword>
<feature type="domain" description="CID" evidence="10">
    <location>
        <begin position="1"/>
        <end position="155"/>
    </location>
</feature>
<comment type="subcellular location">
    <subcellularLocation>
        <location evidence="1">Nucleus</location>
    </subcellularLocation>
</comment>
<dbReference type="SMART" id="SM00360">
    <property type="entry name" value="RRM"/>
    <property type="match status" value="1"/>
</dbReference>
<keyword evidence="12" id="KW-1185">Reference proteome</keyword>
<dbReference type="Pfam" id="PF04818">
    <property type="entry name" value="CID"/>
    <property type="match status" value="1"/>
</dbReference>
<dbReference type="Pfam" id="PF00076">
    <property type="entry name" value="RRM_1"/>
    <property type="match status" value="1"/>
</dbReference>
<feature type="compositionally biased region" description="Basic residues" evidence="8">
    <location>
        <begin position="706"/>
        <end position="719"/>
    </location>
</feature>
<feature type="compositionally biased region" description="Low complexity" evidence="8">
    <location>
        <begin position="801"/>
        <end position="826"/>
    </location>
</feature>
<dbReference type="Gene3D" id="1.25.40.90">
    <property type="match status" value="1"/>
</dbReference>
<dbReference type="GO" id="GO:0071006">
    <property type="term" value="C:U2-type catalytic step 1 spliceosome"/>
    <property type="evidence" value="ECO:0007669"/>
    <property type="project" value="TreeGrafter"/>
</dbReference>
<evidence type="ECO:0000256" key="8">
    <source>
        <dbReference type="SAM" id="MobiDB-lite"/>
    </source>
</evidence>
<feature type="compositionally biased region" description="Low complexity" evidence="8">
    <location>
        <begin position="748"/>
        <end position="764"/>
    </location>
</feature>
<dbReference type="CDD" id="cd16984">
    <property type="entry name" value="CID_Nrd1_like"/>
    <property type="match status" value="1"/>
</dbReference>
<dbReference type="InterPro" id="IPR012677">
    <property type="entry name" value="Nucleotide-bd_a/b_plait_sf"/>
</dbReference>
<dbReference type="PANTHER" id="PTHR14089:SF2">
    <property type="entry name" value="PRE-MRNA-SPLICING FACTOR CWC2"/>
    <property type="match status" value="1"/>
</dbReference>
<dbReference type="GO" id="GO:0036002">
    <property type="term" value="F:pre-mRNA binding"/>
    <property type="evidence" value="ECO:0007669"/>
    <property type="project" value="TreeGrafter"/>
</dbReference>
<dbReference type="GO" id="GO:0031126">
    <property type="term" value="P:sno(s)RNA 3'-end processing"/>
    <property type="evidence" value="ECO:0007669"/>
    <property type="project" value="UniProtKB-ARBA"/>
</dbReference>
<reference evidence="11" key="1">
    <citation type="submission" date="2015-10" db="EMBL/GenBank/DDBJ databases">
        <authorList>
            <person name="Regsiter A."/>
            <person name="william w."/>
        </authorList>
    </citation>
    <scope>NUCLEOTIDE SEQUENCE</scope>
    <source>
        <strain evidence="11">Montdore</strain>
    </source>
</reference>
<name>A0A292PTG6_9PEZI</name>
<dbReference type="PANTHER" id="PTHR14089">
    <property type="entry name" value="PRE-MRNA-SPLICING FACTOR RBM22"/>
    <property type="match status" value="1"/>
</dbReference>
<evidence type="ECO:0008006" key="13">
    <source>
        <dbReference type="Google" id="ProtNLM"/>
    </source>
</evidence>
<keyword evidence="3" id="KW-0507">mRNA processing</keyword>
<evidence type="ECO:0000256" key="2">
    <source>
        <dbReference type="ARBA" id="ARBA00022553"/>
    </source>
</evidence>
<dbReference type="InterPro" id="IPR035979">
    <property type="entry name" value="RBD_domain_sf"/>
</dbReference>
<dbReference type="GO" id="GO:0010629">
    <property type="term" value="P:negative regulation of gene expression"/>
    <property type="evidence" value="ECO:0007669"/>
    <property type="project" value="UniProtKB-ARBA"/>
</dbReference>
<dbReference type="SUPFAM" id="SSF54928">
    <property type="entry name" value="RNA-binding domain, RBD"/>
    <property type="match status" value="1"/>
</dbReference>
<organism evidence="11 12">
    <name type="scientific">Tuber aestivum</name>
    <name type="common">summer truffle</name>
    <dbReference type="NCBI Taxonomy" id="59557"/>
    <lineage>
        <taxon>Eukaryota</taxon>
        <taxon>Fungi</taxon>
        <taxon>Dikarya</taxon>
        <taxon>Ascomycota</taxon>
        <taxon>Pezizomycotina</taxon>
        <taxon>Pezizomycetes</taxon>
        <taxon>Pezizales</taxon>
        <taxon>Tuberaceae</taxon>
        <taxon>Tuber</taxon>
    </lineage>
</organism>
<feature type="compositionally biased region" description="Polar residues" evidence="8">
    <location>
        <begin position="258"/>
        <end position="278"/>
    </location>
</feature>
<dbReference type="GO" id="GO:0017070">
    <property type="term" value="F:U6 snRNA binding"/>
    <property type="evidence" value="ECO:0007669"/>
    <property type="project" value="TreeGrafter"/>
</dbReference>
<feature type="compositionally biased region" description="Basic and acidic residues" evidence="8">
    <location>
        <begin position="767"/>
        <end position="785"/>
    </location>
</feature>
<evidence type="ECO:0000256" key="4">
    <source>
        <dbReference type="ARBA" id="ARBA00022884"/>
    </source>
</evidence>
<feature type="compositionally biased region" description="Polar residues" evidence="8">
    <location>
        <begin position="691"/>
        <end position="705"/>
    </location>
</feature>
<keyword evidence="2" id="KW-0597">Phosphoprotein</keyword>
<accession>A0A292PTG6</accession>
<dbReference type="InterPro" id="IPR008942">
    <property type="entry name" value="ENTH_VHS"/>
</dbReference>
<evidence type="ECO:0000259" key="9">
    <source>
        <dbReference type="PROSITE" id="PS50102"/>
    </source>
</evidence>
<dbReference type="GO" id="GO:0071007">
    <property type="term" value="C:U2-type catalytic step 2 spliceosome"/>
    <property type="evidence" value="ECO:0007669"/>
    <property type="project" value="TreeGrafter"/>
</dbReference>
<dbReference type="InterPro" id="IPR006569">
    <property type="entry name" value="CID_dom"/>
</dbReference>
<evidence type="ECO:0000313" key="12">
    <source>
        <dbReference type="Proteomes" id="UP001412239"/>
    </source>
</evidence>
<gene>
    <name evidence="11" type="ORF">GSTUAT00005925001</name>
</gene>
<dbReference type="AlphaFoldDB" id="A0A292PTG6"/>
<feature type="region of interest" description="Disordered" evidence="8">
    <location>
        <begin position="689"/>
        <end position="826"/>
    </location>
</feature>
<dbReference type="PROSITE" id="PS50102">
    <property type="entry name" value="RRM"/>
    <property type="match status" value="1"/>
</dbReference>
<sequence>MSAVVTELENALQAMQATKAPGVSGTKINQITELSLRNVQSESVIIQKVYTHFKKCPGTHKLGPLYVVDSIARKYLEQAKRLHEPVSHAAPDGTFGAGVHRITNLLPALMNDILQNAPPDENKDKIDKLVTIWERSSTFPPEVLADIKQRITASPMSIVLNARSTTPTGSPPPHLQSLAGQIQNLPVYQPPQAHQTPQPVIPNAQSQNASATAGILQALAQMAKQNKTAMPSQAPSQQQTPTPAPQYSAPTPQPQPSGMPNLSQNASSLVVSQPQQGQVPMAQMPYTSAPPSQNPNAGAIPMMGNQLGGMFLGQPGQGQFPNFPPQPPPPPPMPQQGAAPAGIEQMALLQLLLQHGGVNLPQLTQSFGNLASGQGGPGADLGAVLPAWTQIMSAAQGQNQQDPPRGNDDGYGRGQRSREHYSPPSRSPPRYGRDTRRGRSRSRSPNRFDRGGGGGGGGGGAGGGRSPPAFRRRSPVYGEYEGNDSRGREGERNRGGRGRGGGGFGRRGGSPRGRRDRSRTPPRFANGKGQAERNVTPTALPKFPKHVEFDPTIGPNNIKVLSRTLFVGGVTISDDELRKLFEKHGYVQSCIVNQEKRHAFIKMLTRQDAVKARQGMETYRADNMTIRTRWGVGYGPRDCSDYQTGISVIPIDRLTDADQRWMVSAEYGGTGGRPLEGGMCVEEPDIEIGQGVSSKGNYPPNSHSHNLQRKKRGWKKNNHNLHGCVPIAISKRFPTDSGGAKGPRSSHDNTNSSASNNTGGSSTTQRDPPRTKRNDYSELHDRTGRDSNIGVAPPTPGFGTGLPFPMGMMPPNMPPGYQYPGFPNQR</sequence>
<feature type="region of interest" description="Disordered" evidence="8">
    <location>
        <begin position="223"/>
        <end position="302"/>
    </location>
</feature>
<feature type="region of interest" description="Disordered" evidence="8">
    <location>
        <begin position="315"/>
        <end position="338"/>
    </location>
</feature>